<keyword evidence="2" id="KW-1185">Reference proteome</keyword>
<evidence type="ECO:0000313" key="1">
    <source>
        <dbReference type="EMBL" id="GLQ76429.1"/>
    </source>
</evidence>
<protein>
    <recommendedName>
        <fullName evidence="3">DUF3726 domain-containing protein</fullName>
    </recommendedName>
</protein>
<dbReference type="AlphaFoldDB" id="A0AAV5P258"/>
<dbReference type="RefSeq" id="WP_101110329.1">
    <property type="nucleotide sequence ID" value="NZ_AP025145.1"/>
</dbReference>
<name>A0AAV5P258_9VIBR</name>
<dbReference type="EMBL" id="BSNX01000075">
    <property type="protein sequence ID" value="GLQ76429.1"/>
    <property type="molecule type" value="Genomic_DNA"/>
</dbReference>
<gene>
    <name evidence="1" type="ORF">GCM10007932_57920</name>
</gene>
<sequence>MIVSHNELVATVTKAFLGMRRNCGEADIIANMVADLQMVGLNGVKHFNNGSRFMSKEEDCPVDVYELGNSSLEIDLHGSSLACHLPVVLDFALEKMVNHRQITLKLTRCHNRWLAYSELAKLSSKGIACKAYWENGSDPKKVLLVLNKGRISPELFFSEQASPESLIIHDMTIVLSIDDFDFSEVADGYNIHISAKQLSRTQKASWEKGIEVDEQEWQTLKETATEILVENSEQSRLGAGE</sequence>
<dbReference type="InterPro" id="IPR022201">
    <property type="entry name" value="DUF3726"/>
</dbReference>
<proteinExistence type="predicted"/>
<organism evidence="1 2">
    <name type="scientific">Vibrio penaeicida</name>
    <dbReference type="NCBI Taxonomy" id="104609"/>
    <lineage>
        <taxon>Bacteria</taxon>
        <taxon>Pseudomonadati</taxon>
        <taxon>Pseudomonadota</taxon>
        <taxon>Gammaproteobacteria</taxon>
        <taxon>Vibrionales</taxon>
        <taxon>Vibrionaceae</taxon>
        <taxon>Vibrio</taxon>
    </lineage>
</organism>
<accession>A0AAV5P258</accession>
<evidence type="ECO:0000313" key="2">
    <source>
        <dbReference type="Proteomes" id="UP001156690"/>
    </source>
</evidence>
<reference evidence="2" key="1">
    <citation type="journal article" date="2019" name="Int. J. Syst. Evol. Microbiol.">
        <title>The Global Catalogue of Microorganisms (GCM) 10K type strain sequencing project: providing services to taxonomists for standard genome sequencing and annotation.</title>
        <authorList>
            <consortium name="The Broad Institute Genomics Platform"/>
            <consortium name="The Broad Institute Genome Sequencing Center for Infectious Disease"/>
            <person name="Wu L."/>
            <person name="Ma J."/>
        </authorList>
    </citation>
    <scope>NUCLEOTIDE SEQUENCE [LARGE SCALE GENOMIC DNA]</scope>
    <source>
        <strain evidence="2">NBRC 15640</strain>
    </source>
</reference>
<dbReference type="Proteomes" id="UP001156690">
    <property type="component" value="Unassembled WGS sequence"/>
</dbReference>
<evidence type="ECO:0008006" key="3">
    <source>
        <dbReference type="Google" id="ProtNLM"/>
    </source>
</evidence>
<comment type="caution">
    <text evidence="1">The sequence shown here is derived from an EMBL/GenBank/DDBJ whole genome shotgun (WGS) entry which is preliminary data.</text>
</comment>
<dbReference type="Pfam" id="PF12525">
    <property type="entry name" value="DUF3726"/>
    <property type="match status" value="1"/>
</dbReference>